<keyword evidence="2 3" id="KW-0501">Molybdenum cofactor biosynthesis</keyword>
<dbReference type="Gene3D" id="3.40.140.10">
    <property type="entry name" value="Cytidine Deaminase, domain 2"/>
    <property type="match status" value="1"/>
</dbReference>
<dbReference type="GO" id="GO:0016783">
    <property type="term" value="F:sulfurtransferase activity"/>
    <property type="evidence" value="ECO:0007669"/>
    <property type="project" value="InterPro"/>
</dbReference>
<comment type="similarity">
    <text evidence="3">Belongs to the FdhD family.</text>
</comment>
<dbReference type="PANTHER" id="PTHR30592">
    <property type="entry name" value="FORMATE DEHYDROGENASE"/>
    <property type="match status" value="1"/>
</dbReference>
<dbReference type="GO" id="GO:0006777">
    <property type="term" value="P:Mo-molybdopterin cofactor biosynthetic process"/>
    <property type="evidence" value="ECO:0007669"/>
    <property type="project" value="UniProtKB-UniRule"/>
</dbReference>
<dbReference type="Proteomes" id="UP000231067">
    <property type="component" value="Unassembled WGS sequence"/>
</dbReference>
<gene>
    <name evidence="3" type="primary">fdhD</name>
    <name evidence="4" type="ORF">COX18_02990</name>
</gene>
<organism evidence="4 5">
    <name type="scientific">Candidatus Desantisbacteria bacterium CG23_combo_of_CG06-09_8_20_14_all_40_23</name>
    <dbReference type="NCBI Taxonomy" id="1974550"/>
    <lineage>
        <taxon>Bacteria</taxon>
        <taxon>Candidatus Desantisiibacteriota</taxon>
    </lineage>
</organism>
<dbReference type="InterPro" id="IPR016193">
    <property type="entry name" value="Cytidine_deaminase-like"/>
</dbReference>
<dbReference type="GO" id="GO:0005737">
    <property type="term" value="C:cytoplasm"/>
    <property type="evidence" value="ECO:0007669"/>
    <property type="project" value="UniProtKB-SubCell"/>
</dbReference>
<reference evidence="4 5" key="1">
    <citation type="submission" date="2017-09" db="EMBL/GenBank/DDBJ databases">
        <title>Depth-based differentiation of microbial function through sediment-hosted aquifers and enrichment of novel symbionts in the deep terrestrial subsurface.</title>
        <authorList>
            <person name="Probst A.J."/>
            <person name="Ladd B."/>
            <person name="Jarett J.K."/>
            <person name="Geller-Mcgrath D.E."/>
            <person name="Sieber C.M."/>
            <person name="Emerson J.B."/>
            <person name="Anantharaman K."/>
            <person name="Thomas B.C."/>
            <person name="Malmstrom R."/>
            <person name="Stieglmeier M."/>
            <person name="Klingl A."/>
            <person name="Woyke T."/>
            <person name="Ryan C.M."/>
            <person name="Banfield J.F."/>
        </authorList>
    </citation>
    <scope>NUCLEOTIDE SEQUENCE [LARGE SCALE GENOMIC DNA]</scope>
    <source>
        <strain evidence="4">CG23_combo_of_CG06-09_8_20_14_all_40_23</strain>
    </source>
</reference>
<comment type="function">
    <text evidence="3">Required for formate dehydrogenase (FDH) activity. Acts as a sulfur carrier protein that transfers sulfur from IscS to the molybdenum cofactor prior to its insertion into FDH.</text>
</comment>
<dbReference type="PANTHER" id="PTHR30592:SF1">
    <property type="entry name" value="SULFUR CARRIER PROTEIN FDHD"/>
    <property type="match status" value="1"/>
</dbReference>
<dbReference type="SUPFAM" id="SSF53927">
    <property type="entry name" value="Cytidine deaminase-like"/>
    <property type="match status" value="1"/>
</dbReference>
<sequence>MLTLWRYFVEINIIKIKDGLGQNESILVPMEEPLRLKINDREFITLMATPMDAKELFVGFLFTEGIIKGWKDILCLDECREGVNIEIEAETEPISLKSIIITSGCGQGVTFQKTVDDTKITTSLQARCGLISNLMKEFLTISKTTGVHAAALADSDGRILGFKEDIGRHNAIDKVLGQGLIKGINFEDKLLLSTGRLSSEMVLKTIKAKIPILIARSCATSMAIKWADMAGITIVGQVKGASMNVYTHQQRIVTTQR</sequence>
<evidence type="ECO:0000256" key="3">
    <source>
        <dbReference type="HAMAP-Rule" id="MF_00187"/>
    </source>
</evidence>
<dbReference type="InterPro" id="IPR003786">
    <property type="entry name" value="FdhD"/>
</dbReference>
<comment type="caution">
    <text evidence="4">The sequence shown here is derived from an EMBL/GenBank/DDBJ whole genome shotgun (WGS) entry which is preliminary data.</text>
</comment>
<dbReference type="PIRSF" id="PIRSF015626">
    <property type="entry name" value="FdhD"/>
    <property type="match status" value="1"/>
</dbReference>
<dbReference type="NCBIfam" id="TIGR00129">
    <property type="entry name" value="fdhD_narQ"/>
    <property type="match status" value="1"/>
</dbReference>
<proteinExistence type="inferred from homology"/>
<dbReference type="EMBL" id="PCSH01000055">
    <property type="protein sequence ID" value="PIP41553.1"/>
    <property type="molecule type" value="Genomic_DNA"/>
</dbReference>
<feature type="active site" description="Cysteine persulfide intermediate" evidence="3">
    <location>
        <position position="105"/>
    </location>
</feature>
<evidence type="ECO:0000256" key="1">
    <source>
        <dbReference type="ARBA" id="ARBA00022490"/>
    </source>
</evidence>
<comment type="caution">
    <text evidence="3">Lacks conserved residue(s) required for the propagation of feature annotation.</text>
</comment>
<evidence type="ECO:0000313" key="5">
    <source>
        <dbReference type="Proteomes" id="UP000231067"/>
    </source>
</evidence>
<accession>A0A2H0A814</accession>
<dbReference type="GO" id="GO:0097163">
    <property type="term" value="F:sulfur carrier activity"/>
    <property type="evidence" value="ECO:0007669"/>
    <property type="project" value="UniProtKB-UniRule"/>
</dbReference>
<name>A0A2H0A814_9BACT</name>
<evidence type="ECO:0000313" key="4">
    <source>
        <dbReference type="EMBL" id="PIP41553.1"/>
    </source>
</evidence>
<keyword evidence="1 3" id="KW-0963">Cytoplasm</keyword>
<dbReference type="Pfam" id="PF02634">
    <property type="entry name" value="FdhD-NarQ"/>
    <property type="match status" value="1"/>
</dbReference>
<dbReference type="AlphaFoldDB" id="A0A2H0A814"/>
<dbReference type="Gene3D" id="3.10.20.10">
    <property type="match status" value="1"/>
</dbReference>
<dbReference type="HAMAP" id="MF_00187">
    <property type="entry name" value="FdhD"/>
    <property type="match status" value="1"/>
</dbReference>
<evidence type="ECO:0000256" key="2">
    <source>
        <dbReference type="ARBA" id="ARBA00023150"/>
    </source>
</evidence>
<protein>
    <recommendedName>
        <fullName evidence="3">Sulfur carrier protein FdhD</fullName>
    </recommendedName>
</protein>
<comment type="subcellular location">
    <subcellularLocation>
        <location evidence="3">Cytoplasm</location>
    </subcellularLocation>
</comment>